<dbReference type="InterPro" id="IPR000086">
    <property type="entry name" value="NUDIX_hydrolase_dom"/>
</dbReference>
<protein>
    <recommendedName>
        <fullName evidence="4">Nudix hydrolase domain-containing protein</fullName>
    </recommendedName>
</protein>
<dbReference type="Proteomes" id="UP000231569">
    <property type="component" value="Unassembled WGS sequence"/>
</dbReference>
<dbReference type="EMBL" id="PFEE01000070">
    <property type="protein sequence ID" value="PJE63424.1"/>
    <property type="molecule type" value="Genomic_DNA"/>
</dbReference>
<evidence type="ECO:0000256" key="3">
    <source>
        <dbReference type="RuleBase" id="RU003476"/>
    </source>
</evidence>
<comment type="caution">
    <text evidence="5">The sequence shown here is derived from an EMBL/GenBank/DDBJ whole genome shotgun (WGS) entry which is preliminary data.</text>
</comment>
<accession>A0A2M8KU22</accession>
<evidence type="ECO:0000256" key="1">
    <source>
        <dbReference type="ARBA" id="ARBA00001946"/>
    </source>
</evidence>
<name>A0A2M8KU22_9BACT</name>
<organism evidence="5 6">
    <name type="scientific">Candidatus Roizmanbacteria bacterium CG10_big_fil_rev_8_21_14_0_10_45_7</name>
    <dbReference type="NCBI Taxonomy" id="1974854"/>
    <lineage>
        <taxon>Bacteria</taxon>
        <taxon>Candidatus Roizmaniibacteriota</taxon>
    </lineage>
</organism>
<dbReference type="PRINTS" id="PR00502">
    <property type="entry name" value="NUDIXFAMILY"/>
</dbReference>
<dbReference type="PROSITE" id="PS00893">
    <property type="entry name" value="NUDIX_BOX"/>
    <property type="match status" value="1"/>
</dbReference>
<dbReference type="Gene3D" id="3.90.79.10">
    <property type="entry name" value="Nucleoside Triphosphate Pyrophosphohydrolase"/>
    <property type="match status" value="1"/>
</dbReference>
<dbReference type="InterPro" id="IPR015797">
    <property type="entry name" value="NUDIX_hydrolase-like_dom_sf"/>
</dbReference>
<proteinExistence type="inferred from homology"/>
<feature type="domain" description="Nudix hydrolase" evidence="4">
    <location>
        <begin position="43"/>
        <end position="175"/>
    </location>
</feature>
<keyword evidence="2 3" id="KW-0378">Hydrolase</keyword>
<dbReference type="Pfam" id="PF00293">
    <property type="entry name" value="NUDIX"/>
    <property type="match status" value="1"/>
</dbReference>
<evidence type="ECO:0000256" key="2">
    <source>
        <dbReference type="ARBA" id="ARBA00022801"/>
    </source>
</evidence>
<comment type="cofactor">
    <cofactor evidence="1">
        <name>Mg(2+)</name>
        <dbReference type="ChEBI" id="CHEBI:18420"/>
    </cofactor>
</comment>
<reference evidence="6" key="1">
    <citation type="submission" date="2017-09" db="EMBL/GenBank/DDBJ databases">
        <title>Depth-based differentiation of microbial function through sediment-hosted aquifers and enrichment of novel symbionts in the deep terrestrial subsurface.</title>
        <authorList>
            <person name="Probst A.J."/>
            <person name="Ladd B."/>
            <person name="Jarett J.K."/>
            <person name="Geller-Mcgrath D.E."/>
            <person name="Sieber C.M.K."/>
            <person name="Emerson J.B."/>
            <person name="Anantharaman K."/>
            <person name="Thomas B.C."/>
            <person name="Malmstrom R."/>
            <person name="Stieglmeier M."/>
            <person name="Klingl A."/>
            <person name="Woyke T."/>
            <person name="Ryan C.M."/>
            <person name="Banfield J.F."/>
        </authorList>
    </citation>
    <scope>NUCLEOTIDE SEQUENCE [LARGE SCALE GENOMIC DNA]</scope>
</reference>
<dbReference type="PANTHER" id="PTHR43046">
    <property type="entry name" value="GDP-MANNOSE MANNOSYL HYDROLASE"/>
    <property type="match status" value="1"/>
</dbReference>
<dbReference type="GO" id="GO:0016787">
    <property type="term" value="F:hydrolase activity"/>
    <property type="evidence" value="ECO:0007669"/>
    <property type="project" value="UniProtKB-KW"/>
</dbReference>
<sequence>MLQPAWDEIEELYLLPGADPATISQFQNLKSSQSSHTKGEGNPLHYCSFFLPYDKSAGKIYLGYHIKADDWIPPGGHIEPGETPKDAAVREMKEELGVTITKDMLTAFALSVKPINRPEKGCMAHYDVWHLVHIPVQDFDYLKYEYHDAGWFTIPEGVAKITKNPDYAGIIATLQGQALQV</sequence>
<dbReference type="InterPro" id="IPR020084">
    <property type="entry name" value="NUDIX_hydrolase_CS"/>
</dbReference>
<dbReference type="SUPFAM" id="SSF55811">
    <property type="entry name" value="Nudix"/>
    <property type="match status" value="1"/>
</dbReference>
<evidence type="ECO:0000259" key="4">
    <source>
        <dbReference type="PROSITE" id="PS51462"/>
    </source>
</evidence>
<gene>
    <name evidence="5" type="ORF">COU89_03410</name>
</gene>
<evidence type="ECO:0000313" key="6">
    <source>
        <dbReference type="Proteomes" id="UP000231569"/>
    </source>
</evidence>
<dbReference type="PROSITE" id="PS51462">
    <property type="entry name" value="NUDIX"/>
    <property type="match status" value="1"/>
</dbReference>
<dbReference type="InterPro" id="IPR020476">
    <property type="entry name" value="Nudix_hydrolase"/>
</dbReference>
<dbReference type="PANTHER" id="PTHR43046:SF14">
    <property type="entry name" value="MUTT_NUDIX FAMILY PROTEIN"/>
    <property type="match status" value="1"/>
</dbReference>
<evidence type="ECO:0000313" key="5">
    <source>
        <dbReference type="EMBL" id="PJE63424.1"/>
    </source>
</evidence>
<comment type="similarity">
    <text evidence="3">Belongs to the Nudix hydrolase family.</text>
</comment>
<dbReference type="AlphaFoldDB" id="A0A2M8KU22"/>